<keyword evidence="1" id="KW-0472">Membrane</keyword>
<sequence length="205" mass="22790">MSEHEQGPQPRGDLSQSPITVRFDPRAHRRAAKQALVVTLVLAPITIGLVVWMIVDALDHGSDHQLAIILGLPLTVLSTVIAMCAIFAVCYWPAPFVRFGDVFAFDASGFTARNASVPWQELIAIRVVSNDHDHLELHVRDAHALRERLRRRFRVLVEQGPGATGVMRQRLDGIAVRADVEAMLPRVAREAAARGVRFDVARTRR</sequence>
<protein>
    <recommendedName>
        <fullName evidence="4">PH domain-containing protein</fullName>
    </recommendedName>
</protein>
<evidence type="ECO:0008006" key="4">
    <source>
        <dbReference type="Google" id="ProtNLM"/>
    </source>
</evidence>
<keyword evidence="1" id="KW-0812">Transmembrane</keyword>
<evidence type="ECO:0000313" key="2">
    <source>
        <dbReference type="EMBL" id="WGW10606.1"/>
    </source>
</evidence>
<gene>
    <name evidence="2" type="ORF">LWF01_10695</name>
</gene>
<proteinExistence type="predicted"/>
<keyword evidence="1" id="KW-1133">Transmembrane helix</keyword>
<evidence type="ECO:0000256" key="1">
    <source>
        <dbReference type="SAM" id="Phobius"/>
    </source>
</evidence>
<name>A0ABY8QQC0_9MICO</name>
<dbReference type="Proteomes" id="UP001209083">
    <property type="component" value="Chromosome"/>
</dbReference>
<organism evidence="2 3">
    <name type="scientific">Saxibacter everestensis</name>
    <dbReference type="NCBI Taxonomy" id="2909229"/>
    <lineage>
        <taxon>Bacteria</taxon>
        <taxon>Bacillati</taxon>
        <taxon>Actinomycetota</taxon>
        <taxon>Actinomycetes</taxon>
        <taxon>Micrococcales</taxon>
        <taxon>Brevibacteriaceae</taxon>
        <taxon>Saxibacter</taxon>
    </lineage>
</organism>
<feature type="transmembrane region" description="Helical" evidence="1">
    <location>
        <begin position="35"/>
        <end position="55"/>
    </location>
</feature>
<reference evidence="2 3" key="1">
    <citation type="submission" date="2023-05" db="EMBL/GenBank/DDBJ databases">
        <title>Lithophilousrod everest ZFBP1038 complete genpme.</title>
        <authorList>
            <person name="Tian M."/>
        </authorList>
    </citation>
    <scope>NUCLEOTIDE SEQUENCE [LARGE SCALE GENOMIC DNA]</scope>
    <source>
        <strain evidence="2 3">ZFBP1038</strain>
    </source>
</reference>
<dbReference type="RefSeq" id="WP_349637387.1">
    <property type="nucleotide sequence ID" value="NZ_CP090958.1"/>
</dbReference>
<feature type="transmembrane region" description="Helical" evidence="1">
    <location>
        <begin position="67"/>
        <end position="92"/>
    </location>
</feature>
<evidence type="ECO:0000313" key="3">
    <source>
        <dbReference type="Proteomes" id="UP001209083"/>
    </source>
</evidence>
<keyword evidence="3" id="KW-1185">Reference proteome</keyword>
<accession>A0ABY8QQC0</accession>
<dbReference type="EMBL" id="CP090958">
    <property type="protein sequence ID" value="WGW10606.1"/>
    <property type="molecule type" value="Genomic_DNA"/>
</dbReference>